<dbReference type="OrthoDB" id="8775810at2759"/>
<evidence type="ECO:0000313" key="2">
    <source>
        <dbReference type="EMBL" id="GFR07772.1"/>
    </source>
</evidence>
<proteinExistence type="predicted"/>
<feature type="region of interest" description="Disordered" evidence="1">
    <location>
        <begin position="1"/>
        <end position="43"/>
    </location>
</feature>
<keyword evidence="3" id="KW-1185">Reference proteome</keyword>
<protein>
    <submittedName>
        <fullName evidence="2">Tubby-related protein 3</fullName>
    </submittedName>
</protein>
<gene>
    <name evidence="2" type="primary">X975_23414</name>
    <name evidence="2" type="ORF">TNCT_218361</name>
</gene>
<dbReference type="AlphaFoldDB" id="A0A8X6GN86"/>
<organism evidence="2 3">
    <name type="scientific">Trichonephila clavata</name>
    <name type="common">Joro spider</name>
    <name type="synonym">Nephila clavata</name>
    <dbReference type="NCBI Taxonomy" id="2740835"/>
    <lineage>
        <taxon>Eukaryota</taxon>
        <taxon>Metazoa</taxon>
        <taxon>Ecdysozoa</taxon>
        <taxon>Arthropoda</taxon>
        <taxon>Chelicerata</taxon>
        <taxon>Arachnida</taxon>
        <taxon>Araneae</taxon>
        <taxon>Araneomorphae</taxon>
        <taxon>Entelegynae</taxon>
        <taxon>Araneoidea</taxon>
        <taxon>Nephilidae</taxon>
        <taxon>Trichonephila</taxon>
    </lineage>
</organism>
<accession>A0A8X6GN86</accession>
<dbReference type="EMBL" id="BMAO01006331">
    <property type="protein sequence ID" value="GFR07772.1"/>
    <property type="molecule type" value="Genomic_DNA"/>
</dbReference>
<dbReference type="Proteomes" id="UP000887116">
    <property type="component" value="Unassembled WGS sequence"/>
</dbReference>
<name>A0A8X6GN86_TRICU</name>
<reference evidence="2" key="1">
    <citation type="submission" date="2020-07" db="EMBL/GenBank/DDBJ databases">
        <title>Multicomponent nature underlies the extraordinary mechanical properties of spider dragline silk.</title>
        <authorList>
            <person name="Kono N."/>
            <person name="Nakamura H."/>
            <person name="Mori M."/>
            <person name="Yoshida Y."/>
            <person name="Ohtoshi R."/>
            <person name="Malay A.D."/>
            <person name="Moran D.A.P."/>
            <person name="Tomita M."/>
            <person name="Numata K."/>
            <person name="Arakawa K."/>
        </authorList>
    </citation>
    <scope>NUCLEOTIDE SEQUENCE</scope>
</reference>
<evidence type="ECO:0000313" key="3">
    <source>
        <dbReference type="Proteomes" id="UP000887116"/>
    </source>
</evidence>
<sequence>MAQVTERQLVEQKQEQKRRKIPGMVHASDSRPQTTRGWRGKEEAKPLMTGYSVKNNEGVVLCYDGPLQYTMSLNNPDAMPAIQVTSQVSKANGNDEEASPRPEGSIDSFF</sequence>
<evidence type="ECO:0000256" key="1">
    <source>
        <dbReference type="SAM" id="MobiDB-lite"/>
    </source>
</evidence>
<feature type="region of interest" description="Disordered" evidence="1">
    <location>
        <begin position="86"/>
        <end position="110"/>
    </location>
</feature>
<comment type="caution">
    <text evidence="2">The sequence shown here is derived from an EMBL/GenBank/DDBJ whole genome shotgun (WGS) entry which is preliminary data.</text>
</comment>